<proteinExistence type="predicted"/>
<dbReference type="RefSeq" id="WP_246049839.1">
    <property type="nucleotide sequence ID" value="NZ_CP034412.1"/>
</dbReference>
<name>A0A5B7WQ37_9MICC</name>
<sequence>MVANTGRLAVQLRVIVLDAYRPGSGHVWDSSQSPNFWMNTPASFPTVAPDRQDSEPGLSFAQFVQRHGDGANLSQGQQAELQNTSSGTYPTRALYGRYLEHVYDRCAAVLTGHPDVDYEFIRGEVVAVDPREATYRVSYETPGSDQRHELRADAVVLALGHQAADLNPQQKVLAEQAQQAGTTYIGPSIPLDVDYSKFSAGKPALLRGMGLNFFDAMAELTIGRGGQFREVSQVPGERFDYLPSGKEPVLVAASRRGTPYWGKPLTDRFIPEDITLHYLQAEELMQQVAEARGNNPEATLVFSRDIWPLLHRDILWAYYSQCAREHEAQLPIPAEQFLSHVAEILDAEHHEGTQVWLAALRDFITGFPMIQWLDVPGLAHPFEEIGFPSHEHYQQAVRQYLRHNAHCSARGMQDPLSWAVLTMNAGRMVVKDLIAQGLIDQQSKIEEIQGRFEPLVEGMASGPPLERIEQLLALSRAGLVSFAGPEPRFEFDALAGEFTVSSPWVDSEGYTARLLCESMMPANRVLQNNTRLMRQLLGDRVARAFHWQNADGELIPGSGFDVVGEPYRLVAGDGTVHRGIFVLGLQLSSVQWGTAIAAQSGDVEDPAARTLGDAHLVVNELARLSGLGISHLSLRRSQQGAEVGVGAGPDYD</sequence>
<dbReference type="SUPFAM" id="SSF51905">
    <property type="entry name" value="FAD/NAD(P)-binding domain"/>
    <property type="match status" value="1"/>
</dbReference>
<dbReference type="EMBL" id="CP034412">
    <property type="protein sequence ID" value="QCY46178.1"/>
    <property type="molecule type" value="Genomic_DNA"/>
</dbReference>
<dbReference type="AlphaFoldDB" id="A0A5B7WQ37"/>
<dbReference type="InterPro" id="IPR036188">
    <property type="entry name" value="FAD/NAD-bd_sf"/>
</dbReference>
<evidence type="ECO:0000313" key="3">
    <source>
        <dbReference type="Proteomes" id="UP000307000"/>
    </source>
</evidence>
<evidence type="ECO:0000313" key="2">
    <source>
        <dbReference type="EMBL" id="QCY46178.1"/>
    </source>
</evidence>
<gene>
    <name evidence="2" type="ORF">GcLGCM259_0400</name>
</gene>
<feature type="domain" description="FAD-dependent urate hydroxylase HpyO/Asp monooxygenase CreE-like FAD/NAD(P)-binding" evidence="1">
    <location>
        <begin position="10"/>
        <end position="162"/>
    </location>
</feature>
<evidence type="ECO:0000259" key="1">
    <source>
        <dbReference type="Pfam" id="PF13454"/>
    </source>
</evidence>
<dbReference type="Gene3D" id="3.50.50.60">
    <property type="entry name" value="FAD/NAD(P)-binding domain"/>
    <property type="match status" value="1"/>
</dbReference>
<accession>A0A5B7WQ37</accession>
<keyword evidence="3" id="KW-1185">Reference proteome</keyword>
<dbReference type="InterPro" id="IPR038732">
    <property type="entry name" value="HpyO/CreE_NAD-binding"/>
</dbReference>
<reference evidence="2 3" key="1">
    <citation type="submission" date="2018-12" db="EMBL/GenBank/DDBJ databases">
        <title>Complete Genome Sequence of Glutamicibacter creatinolyticus strain LGCM259,isolated from an abscess of a 12-year-old mare in Italy.</title>
        <authorList>
            <person name="Santos R.G."/>
            <person name="Silva A.L."/>
            <person name="Seyffert N."/>
            <person name="Castro T.L.P."/>
            <person name="Attili A.R."/>
            <person name="Rifici C."/>
            <person name="Mazzullo G."/>
            <person name="Brenig B."/>
            <person name="Venanzi F."/>
            <person name="Azevedo V."/>
        </authorList>
    </citation>
    <scope>NUCLEOTIDE SEQUENCE [LARGE SCALE GENOMIC DNA]</scope>
    <source>
        <strain evidence="2 3">LGCM 259</strain>
    </source>
</reference>
<dbReference type="Proteomes" id="UP000307000">
    <property type="component" value="Chromosome"/>
</dbReference>
<protein>
    <submittedName>
        <fullName evidence="2">NAD(P)H-quinone oxidoreductase</fullName>
    </submittedName>
</protein>
<dbReference type="Pfam" id="PF13454">
    <property type="entry name" value="NAD_binding_9"/>
    <property type="match status" value="1"/>
</dbReference>
<organism evidence="2 3">
    <name type="scientific">Glutamicibacter creatinolyticus</name>
    <dbReference type="NCBI Taxonomy" id="162496"/>
    <lineage>
        <taxon>Bacteria</taxon>
        <taxon>Bacillati</taxon>
        <taxon>Actinomycetota</taxon>
        <taxon>Actinomycetes</taxon>
        <taxon>Micrococcales</taxon>
        <taxon>Micrococcaceae</taxon>
        <taxon>Glutamicibacter</taxon>
    </lineage>
</organism>
<dbReference type="KEGG" id="gcr:GcLGCM259_0400"/>